<feature type="compositionally biased region" description="Basic and acidic residues" evidence="1">
    <location>
        <begin position="63"/>
        <end position="73"/>
    </location>
</feature>
<reference evidence="2" key="1">
    <citation type="journal article" date="2022" name="Plant J.">
        <title>Strategies of tolerance reflected in two North American maple genomes.</title>
        <authorList>
            <person name="McEvoy S.L."/>
            <person name="Sezen U.U."/>
            <person name="Trouern-Trend A."/>
            <person name="McMahon S.M."/>
            <person name="Schaberg P.G."/>
            <person name="Yang J."/>
            <person name="Wegrzyn J.L."/>
            <person name="Swenson N.G."/>
        </authorList>
    </citation>
    <scope>NUCLEOTIDE SEQUENCE</scope>
    <source>
        <strain evidence="2">NS2018</strain>
    </source>
</reference>
<comment type="caution">
    <text evidence="2">The sequence shown here is derived from an EMBL/GenBank/DDBJ whole genome shotgun (WGS) entry which is preliminary data.</text>
</comment>
<protein>
    <submittedName>
        <fullName evidence="2">Uncharacterized protein</fullName>
    </submittedName>
</protein>
<organism evidence="2 3">
    <name type="scientific">Acer saccharum</name>
    <name type="common">Sugar maple</name>
    <dbReference type="NCBI Taxonomy" id="4024"/>
    <lineage>
        <taxon>Eukaryota</taxon>
        <taxon>Viridiplantae</taxon>
        <taxon>Streptophyta</taxon>
        <taxon>Embryophyta</taxon>
        <taxon>Tracheophyta</taxon>
        <taxon>Spermatophyta</taxon>
        <taxon>Magnoliopsida</taxon>
        <taxon>eudicotyledons</taxon>
        <taxon>Gunneridae</taxon>
        <taxon>Pentapetalae</taxon>
        <taxon>rosids</taxon>
        <taxon>malvids</taxon>
        <taxon>Sapindales</taxon>
        <taxon>Sapindaceae</taxon>
        <taxon>Hippocastanoideae</taxon>
        <taxon>Acereae</taxon>
        <taxon>Acer</taxon>
    </lineage>
</organism>
<sequence>MDLKVMQEKKGEDNGDIEKKENAPGESKSAKKKKKKDKSSKEAKESSQDQPDGIDVGGGTENCWDRESRGCIC</sequence>
<proteinExistence type="predicted"/>
<feature type="region of interest" description="Disordered" evidence="1">
    <location>
        <begin position="1"/>
        <end position="73"/>
    </location>
</feature>
<evidence type="ECO:0000313" key="2">
    <source>
        <dbReference type="EMBL" id="KAK0571116.1"/>
    </source>
</evidence>
<accession>A0AA39RDA3</accession>
<evidence type="ECO:0000313" key="3">
    <source>
        <dbReference type="Proteomes" id="UP001168877"/>
    </source>
</evidence>
<gene>
    <name evidence="2" type="ORF">LWI29_011392</name>
</gene>
<dbReference type="Proteomes" id="UP001168877">
    <property type="component" value="Unassembled WGS sequence"/>
</dbReference>
<evidence type="ECO:0000256" key="1">
    <source>
        <dbReference type="SAM" id="MobiDB-lite"/>
    </source>
</evidence>
<reference evidence="2" key="2">
    <citation type="submission" date="2023-06" db="EMBL/GenBank/DDBJ databases">
        <authorList>
            <person name="Swenson N.G."/>
            <person name="Wegrzyn J.L."/>
            <person name="Mcevoy S.L."/>
        </authorList>
    </citation>
    <scope>NUCLEOTIDE SEQUENCE</scope>
    <source>
        <strain evidence="2">NS2018</strain>
        <tissue evidence="2">Leaf</tissue>
    </source>
</reference>
<keyword evidence="3" id="KW-1185">Reference proteome</keyword>
<feature type="compositionally biased region" description="Basic and acidic residues" evidence="1">
    <location>
        <begin position="1"/>
        <end position="23"/>
    </location>
</feature>
<dbReference type="EMBL" id="JAUESC010000388">
    <property type="protein sequence ID" value="KAK0571116.1"/>
    <property type="molecule type" value="Genomic_DNA"/>
</dbReference>
<dbReference type="AlphaFoldDB" id="A0AA39RDA3"/>
<name>A0AA39RDA3_ACESA</name>